<evidence type="ECO:0000313" key="2">
    <source>
        <dbReference type="Proteomes" id="UP000233556"/>
    </source>
</evidence>
<accession>A0A2I0UJS6</accession>
<reference evidence="2" key="1">
    <citation type="submission" date="2017-11" db="EMBL/GenBank/DDBJ databases">
        <authorList>
            <person name="Lima N.C."/>
            <person name="Parody-Merino A.M."/>
            <person name="Battley P.F."/>
            <person name="Fidler A.E."/>
            <person name="Prosdocimi F."/>
        </authorList>
    </citation>
    <scope>NUCLEOTIDE SEQUENCE [LARGE SCALE GENOMIC DNA]</scope>
</reference>
<gene>
    <name evidence="1" type="ORF">llap_3413</name>
</gene>
<keyword evidence="2" id="KW-1185">Reference proteome</keyword>
<evidence type="ECO:0000313" key="1">
    <source>
        <dbReference type="EMBL" id="PKU46293.1"/>
    </source>
</evidence>
<dbReference type="Proteomes" id="UP000233556">
    <property type="component" value="Unassembled WGS sequence"/>
</dbReference>
<reference evidence="2" key="2">
    <citation type="submission" date="2017-12" db="EMBL/GenBank/DDBJ databases">
        <title>Genome sequence of the Bar-tailed Godwit (Limosa lapponica baueri).</title>
        <authorList>
            <person name="Lima N.C.B."/>
            <person name="Parody-Merino A.M."/>
            <person name="Battley P.F."/>
            <person name="Fidler A.E."/>
            <person name="Prosdocimi F."/>
        </authorList>
    </citation>
    <scope>NUCLEOTIDE SEQUENCE [LARGE SCALE GENOMIC DNA]</scope>
</reference>
<protein>
    <submittedName>
        <fullName evidence="1">Uncharacterized protein</fullName>
    </submittedName>
</protein>
<sequence>MYCTVMAKVSPYSYQYQEVAINKLPVDAPNHGKARRGTTAMPHNLKSELRQLVHVHLEKKHSSYKDKIKKVAERRWCDGGYIKENPAENDKDDEKD</sequence>
<dbReference type="EMBL" id="KZ505718">
    <property type="protein sequence ID" value="PKU46293.1"/>
    <property type="molecule type" value="Genomic_DNA"/>
</dbReference>
<organism evidence="1 2">
    <name type="scientific">Limosa lapponica baueri</name>
    <dbReference type="NCBI Taxonomy" id="1758121"/>
    <lineage>
        <taxon>Eukaryota</taxon>
        <taxon>Metazoa</taxon>
        <taxon>Chordata</taxon>
        <taxon>Craniata</taxon>
        <taxon>Vertebrata</taxon>
        <taxon>Euteleostomi</taxon>
        <taxon>Archelosauria</taxon>
        <taxon>Archosauria</taxon>
        <taxon>Dinosauria</taxon>
        <taxon>Saurischia</taxon>
        <taxon>Theropoda</taxon>
        <taxon>Coelurosauria</taxon>
        <taxon>Aves</taxon>
        <taxon>Neognathae</taxon>
        <taxon>Neoaves</taxon>
        <taxon>Charadriiformes</taxon>
        <taxon>Scolopacidae</taxon>
        <taxon>Limosa</taxon>
    </lineage>
</organism>
<name>A0A2I0UJS6_LIMLA</name>
<proteinExistence type="predicted"/>
<dbReference type="AlphaFoldDB" id="A0A2I0UJS6"/>